<evidence type="ECO:0000313" key="3">
    <source>
        <dbReference type="Proteomes" id="UP001298424"/>
    </source>
</evidence>
<evidence type="ECO:0000313" key="2">
    <source>
        <dbReference type="EMBL" id="MCG6503219.1"/>
    </source>
</evidence>
<dbReference type="RefSeq" id="WP_238745338.1">
    <property type="nucleotide sequence ID" value="NZ_JAKOOW010000006.1"/>
</dbReference>
<proteinExistence type="predicted"/>
<dbReference type="NCBIfam" id="TIGR04401">
    <property type="entry name" value="TAT_Cys_rich"/>
    <property type="match status" value="1"/>
</dbReference>
<dbReference type="PANTHER" id="PTHR37310:SF1">
    <property type="entry name" value="CYTOPLASMIC PROTEIN"/>
    <property type="match status" value="1"/>
</dbReference>
<keyword evidence="1" id="KW-0732">Signal</keyword>
<protein>
    <submittedName>
        <fullName evidence="2">Four-helix bundle copper-binding protein</fullName>
    </submittedName>
</protein>
<dbReference type="EMBL" id="JAKOOW010000006">
    <property type="protein sequence ID" value="MCG6503219.1"/>
    <property type="molecule type" value="Genomic_DNA"/>
</dbReference>
<evidence type="ECO:0000256" key="1">
    <source>
        <dbReference type="SAM" id="SignalP"/>
    </source>
</evidence>
<comment type="caution">
    <text evidence="2">The sequence shown here is derived from an EMBL/GenBank/DDBJ whole genome shotgun (WGS) entry which is preliminary data.</text>
</comment>
<feature type="chain" id="PRO_5045680121" evidence="1">
    <location>
        <begin position="25"/>
        <end position="151"/>
    </location>
</feature>
<dbReference type="InterPro" id="IPR030913">
    <property type="entry name" value="Csp1_Cys_rich"/>
</dbReference>
<dbReference type="Gene3D" id="1.20.1270.360">
    <property type="match status" value="1"/>
</dbReference>
<dbReference type="InterPro" id="IPR005560">
    <property type="entry name" value="Csp_YhjQ"/>
</dbReference>
<dbReference type="Pfam" id="PF03860">
    <property type="entry name" value="Csp"/>
    <property type="match status" value="1"/>
</dbReference>
<dbReference type="Proteomes" id="UP001298424">
    <property type="component" value="Unassembled WGS sequence"/>
</dbReference>
<dbReference type="PROSITE" id="PS51318">
    <property type="entry name" value="TAT"/>
    <property type="match status" value="1"/>
</dbReference>
<sequence length="151" mass="15472">MNRRQFISGSAAVSLAVAAAVAQAHPGHDHGAHDHQHGAAANPYEAARKAAGHCVSAGQACLAHCIDLLSRGDTSMKDCAAAANQMLALCGALQNLAAQRSPLTPALAKVCAEACKQCAAACKKHAAHHAECKACYESCTNCARECEKIAA</sequence>
<feature type="signal peptide" evidence="1">
    <location>
        <begin position="1"/>
        <end position="24"/>
    </location>
</feature>
<accession>A0ABS9NKA7</accession>
<dbReference type="InterPro" id="IPR006311">
    <property type="entry name" value="TAT_signal"/>
</dbReference>
<keyword evidence="3" id="KW-1185">Reference proteome</keyword>
<organism evidence="2 3">
    <name type="scientific">Kingella pumchi</name>
    <dbReference type="NCBI Taxonomy" id="2779506"/>
    <lineage>
        <taxon>Bacteria</taxon>
        <taxon>Pseudomonadati</taxon>
        <taxon>Pseudomonadota</taxon>
        <taxon>Betaproteobacteria</taxon>
        <taxon>Neisseriales</taxon>
        <taxon>Neisseriaceae</taxon>
        <taxon>Kingella</taxon>
    </lineage>
</organism>
<name>A0ABS9NKA7_9NEIS</name>
<dbReference type="PANTHER" id="PTHR37310">
    <property type="entry name" value="CYTOPLASMIC PROTEIN-RELATED"/>
    <property type="match status" value="1"/>
</dbReference>
<gene>
    <name evidence="2" type="ORF">MB824_01720</name>
</gene>
<reference evidence="2 3" key="1">
    <citation type="submission" date="2022-02" db="EMBL/GenBank/DDBJ databases">
        <title>Genome sequence data of Kingella unionensis sp. nov. strain CICC 24913 (CCUG 75125).</title>
        <authorList>
            <person name="Xiao M."/>
        </authorList>
    </citation>
    <scope>NUCLEOTIDE SEQUENCE [LARGE SCALE GENOMIC DNA]</scope>
    <source>
        <strain evidence="2 3">CICC 24913</strain>
    </source>
</reference>